<evidence type="ECO:0000313" key="4">
    <source>
        <dbReference type="Proteomes" id="UP000830671"/>
    </source>
</evidence>
<feature type="region of interest" description="Disordered" evidence="1">
    <location>
        <begin position="57"/>
        <end position="87"/>
    </location>
</feature>
<dbReference type="KEGG" id="clup:CLUP02_01628"/>
<dbReference type="AlphaFoldDB" id="A0A9Q8WA40"/>
<gene>
    <name evidence="3" type="ORF">CLUP02_01628</name>
</gene>
<keyword evidence="2" id="KW-0812">Transmembrane</keyword>
<dbReference type="Proteomes" id="UP000830671">
    <property type="component" value="Chromosome 1"/>
</dbReference>
<feature type="transmembrane region" description="Helical" evidence="2">
    <location>
        <begin position="179"/>
        <end position="199"/>
    </location>
</feature>
<name>A0A9Q8WA40_9PEZI</name>
<organism evidence="3 4">
    <name type="scientific">Colletotrichum lupini</name>
    <dbReference type="NCBI Taxonomy" id="145971"/>
    <lineage>
        <taxon>Eukaryota</taxon>
        <taxon>Fungi</taxon>
        <taxon>Dikarya</taxon>
        <taxon>Ascomycota</taxon>
        <taxon>Pezizomycotina</taxon>
        <taxon>Sordariomycetes</taxon>
        <taxon>Hypocreomycetidae</taxon>
        <taxon>Glomerellales</taxon>
        <taxon>Glomerellaceae</taxon>
        <taxon>Colletotrichum</taxon>
        <taxon>Colletotrichum acutatum species complex</taxon>
    </lineage>
</organism>
<feature type="compositionally biased region" description="Acidic residues" evidence="1">
    <location>
        <begin position="1"/>
        <end position="10"/>
    </location>
</feature>
<accession>A0A9Q8WA40</accession>
<dbReference type="EMBL" id="CP019471">
    <property type="protein sequence ID" value="UQC74975.1"/>
    <property type="molecule type" value="Genomic_DNA"/>
</dbReference>
<dbReference type="RefSeq" id="XP_049136624.1">
    <property type="nucleotide sequence ID" value="XM_049280667.1"/>
</dbReference>
<feature type="region of interest" description="Disordered" evidence="1">
    <location>
        <begin position="1"/>
        <end position="32"/>
    </location>
</feature>
<keyword evidence="4" id="KW-1185">Reference proteome</keyword>
<evidence type="ECO:0000256" key="1">
    <source>
        <dbReference type="SAM" id="MobiDB-lite"/>
    </source>
</evidence>
<keyword evidence="2" id="KW-0472">Membrane</keyword>
<protein>
    <submittedName>
        <fullName evidence="3">Uncharacterized protein</fullName>
    </submittedName>
</protein>
<sequence>MSDSSNDDVLFDSGDRSGTDCQSYADTHDDSDTSTLFDWNLDSSCQDALSDRVCLAPISGGRENDRNMKKRRRRDQTRYQEQANHSVAGPSIANIPELYLIDSQGNYKKYRLVPAEVEKNQAVEDPRQDLESLEDLLGDREKSSQQLQVPKRNIHPRHFEGSILSIIDSMENSSGIRNVEYVIFFSLMVVIAIIIVVGLSTRPLPTLPCLNSTLVCLIAYDDLWGIGTTGRGFWQLLYHITYQKLTKAETENHGQLIDIKISAGGTN</sequence>
<proteinExistence type="predicted"/>
<reference evidence="3" key="1">
    <citation type="journal article" date="2021" name="Mol. Plant Microbe Interact.">
        <title>Complete Genome Sequence of the Plant-Pathogenic Fungus Colletotrichum lupini.</title>
        <authorList>
            <person name="Baroncelli R."/>
            <person name="Pensec F."/>
            <person name="Da Lio D."/>
            <person name="Boufleur T."/>
            <person name="Vicente I."/>
            <person name="Sarrocco S."/>
            <person name="Picot A."/>
            <person name="Baraldi E."/>
            <person name="Sukno S."/>
            <person name="Thon M."/>
            <person name="Le Floch G."/>
        </authorList>
    </citation>
    <scope>NUCLEOTIDE SEQUENCE</scope>
    <source>
        <strain evidence="3">IMI 504893</strain>
    </source>
</reference>
<keyword evidence="2" id="KW-1133">Transmembrane helix</keyword>
<dbReference type="GeneID" id="73335677"/>
<evidence type="ECO:0000313" key="3">
    <source>
        <dbReference type="EMBL" id="UQC74975.1"/>
    </source>
</evidence>
<evidence type="ECO:0000256" key="2">
    <source>
        <dbReference type="SAM" id="Phobius"/>
    </source>
</evidence>